<dbReference type="PROSITE" id="PS50110">
    <property type="entry name" value="RESPONSE_REGULATORY"/>
    <property type="match status" value="1"/>
</dbReference>
<dbReference type="Pfam" id="PF13487">
    <property type="entry name" value="HD_5"/>
    <property type="match status" value="1"/>
</dbReference>
<dbReference type="PANTHER" id="PTHR45228:SF5">
    <property type="entry name" value="CYCLIC DI-GMP PHOSPHODIESTERASE VC_1348-RELATED"/>
    <property type="match status" value="1"/>
</dbReference>
<feature type="domain" description="HD-GYP" evidence="4">
    <location>
        <begin position="141"/>
        <end position="338"/>
    </location>
</feature>
<dbReference type="PANTHER" id="PTHR45228">
    <property type="entry name" value="CYCLIC DI-GMP PHOSPHODIESTERASE TM_0186-RELATED"/>
    <property type="match status" value="1"/>
</dbReference>
<dbReference type="InterPro" id="IPR037522">
    <property type="entry name" value="HD_GYP_dom"/>
</dbReference>
<dbReference type="Gene3D" id="1.10.3210.10">
    <property type="entry name" value="Hypothetical protein af1432"/>
    <property type="match status" value="1"/>
</dbReference>
<dbReference type="InterPro" id="IPR052020">
    <property type="entry name" value="Cyclic_di-GMP/3'3'-cGAMP_PDE"/>
</dbReference>
<comment type="caution">
    <text evidence="5">The sequence shown here is derived from an EMBL/GenBank/DDBJ whole genome shotgun (WGS) entry which is preliminary data.</text>
</comment>
<dbReference type="SMART" id="SM00448">
    <property type="entry name" value="REC"/>
    <property type="match status" value="1"/>
</dbReference>
<protein>
    <submittedName>
        <fullName evidence="5">Response regulator receiver modulated metal dependent phosphohydrolase</fullName>
    </submittedName>
</protein>
<dbReference type="Proteomes" id="UP000006755">
    <property type="component" value="Unassembled WGS sequence"/>
</dbReference>
<dbReference type="RefSeq" id="WP_008483987.1">
    <property type="nucleotide sequence ID" value="NZ_AMRI01000009.1"/>
</dbReference>
<dbReference type="PROSITE" id="PS51832">
    <property type="entry name" value="HD_GYP"/>
    <property type="match status" value="1"/>
</dbReference>
<dbReference type="AlphaFoldDB" id="K2JL33"/>
<dbReference type="GO" id="GO:0009214">
    <property type="term" value="P:cyclic nucleotide catabolic process"/>
    <property type="evidence" value="ECO:0007669"/>
    <property type="project" value="UniProtKB-ARBA"/>
</dbReference>
<feature type="domain" description="Response regulatory" evidence="3">
    <location>
        <begin position="5"/>
        <end position="121"/>
    </location>
</feature>
<proteinExistence type="predicted"/>
<dbReference type="OrthoDB" id="9802066at2"/>
<dbReference type="FunFam" id="1.10.3210.10:FF:000018">
    <property type="entry name" value="Two-component system response regulator"/>
    <property type="match status" value="1"/>
</dbReference>
<dbReference type="SUPFAM" id="SSF52172">
    <property type="entry name" value="CheY-like"/>
    <property type="match status" value="1"/>
</dbReference>
<dbReference type="Pfam" id="PF00072">
    <property type="entry name" value="Response_reg"/>
    <property type="match status" value="1"/>
</dbReference>
<dbReference type="CDD" id="cd00077">
    <property type="entry name" value="HDc"/>
    <property type="match status" value="1"/>
</dbReference>
<feature type="modified residue" description="4-aspartylphosphate" evidence="2">
    <location>
        <position position="54"/>
    </location>
</feature>
<gene>
    <name evidence="5" type="ORF">B3C1_07621</name>
</gene>
<reference evidence="5 6" key="1">
    <citation type="journal article" date="2012" name="J. Bacteriol.">
        <title>Genome Sequence of Gallaecimonas xiamenensis Type Strain 3-C-1.</title>
        <authorList>
            <person name="Lai Q."/>
            <person name="Wang L."/>
            <person name="Wang W."/>
            <person name="Shao Z."/>
        </authorList>
    </citation>
    <scope>NUCLEOTIDE SEQUENCE [LARGE SCALE GENOMIC DNA]</scope>
    <source>
        <strain evidence="5 6">3-C-1</strain>
    </source>
</reference>
<accession>K2JL33</accession>
<dbReference type="STRING" id="745411.B3C1_07621"/>
<dbReference type="CDD" id="cd19920">
    <property type="entry name" value="REC_PA4781-like"/>
    <property type="match status" value="1"/>
</dbReference>
<dbReference type="InterPro" id="IPR001789">
    <property type="entry name" value="Sig_transdc_resp-reg_receiver"/>
</dbReference>
<dbReference type="Gene3D" id="3.40.50.2300">
    <property type="match status" value="1"/>
</dbReference>
<evidence type="ECO:0000256" key="1">
    <source>
        <dbReference type="ARBA" id="ARBA00022801"/>
    </source>
</evidence>
<evidence type="ECO:0000259" key="3">
    <source>
        <dbReference type="PROSITE" id="PS50110"/>
    </source>
</evidence>
<keyword evidence="6" id="KW-1185">Reference proteome</keyword>
<dbReference type="EMBL" id="AMRI01000009">
    <property type="protein sequence ID" value="EKE75127.1"/>
    <property type="molecule type" value="Genomic_DNA"/>
</dbReference>
<evidence type="ECO:0000259" key="4">
    <source>
        <dbReference type="PROSITE" id="PS51832"/>
    </source>
</evidence>
<dbReference type="GO" id="GO:0004112">
    <property type="term" value="F:cyclic-nucleotide phosphodiesterase activity"/>
    <property type="evidence" value="ECO:0007669"/>
    <property type="project" value="UniProtKB-ARBA"/>
</dbReference>
<name>K2JL33_9GAMM</name>
<dbReference type="InterPro" id="IPR003607">
    <property type="entry name" value="HD/PDEase_dom"/>
</dbReference>
<dbReference type="InterPro" id="IPR011006">
    <property type="entry name" value="CheY-like_superfamily"/>
</dbReference>
<dbReference type="GO" id="GO:0000160">
    <property type="term" value="P:phosphorelay signal transduction system"/>
    <property type="evidence" value="ECO:0007669"/>
    <property type="project" value="InterPro"/>
</dbReference>
<evidence type="ECO:0000256" key="2">
    <source>
        <dbReference type="PROSITE-ProRule" id="PRU00169"/>
    </source>
</evidence>
<dbReference type="SUPFAM" id="SSF109604">
    <property type="entry name" value="HD-domain/PDEase-like"/>
    <property type="match status" value="1"/>
</dbReference>
<sequence>MKEATLLLVDDVPENLHILREALKGEYNLKAATNGAKALALARTQPRPDLILLDIMMPEMDGIAVCKALKADPLTHRIPVIFVTAMGEVEDEARGFSVGAVDYITKPISPPIVRARVATQLRLYQQERSLDALVRERTRELEATREAVIVRLGRAAEYKDNETGMHVRRMSHYAYELALVLGMPADWARLLKMAAPMHDVGKIGIPDAILQKPGKLDDAEWQVMQTHPAIGAEILKDDSSPLMTMACCIALTHHEKFDGSGYPAGLKGDDIPLEGRIVAVADVFDALTSQRPYKPAWTLEAALELLRKEAGHHFDPKVVAAFEAIVPKVADIRQAFADEAQPKA</sequence>
<keyword evidence="1 5" id="KW-0378">Hydrolase</keyword>
<evidence type="ECO:0000313" key="5">
    <source>
        <dbReference type="EMBL" id="EKE75127.1"/>
    </source>
</evidence>
<organism evidence="5 6">
    <name type="scientific">Gallaecimonas xiamenensis 3-C-1</name>
    <dbReference type="NCBI Taxonomy" id="745411"/>
    <lineage>
        <taxon>Bacteria</taxon>
        <taxon>Pseudomonadati</taxon>
        <taxon>Pseudomonadota</taxon>
        <taxon>Gammaproteobacteria</taxon>
        <taxon>Enterobacterales</taxon>
        <taxon>Gallaecimonadaceae</taxon>
        <taxon>Gallaecimonas</taxon>
    </lineage>
</organism>
<keyword evidence="2" id="KW-0597">Phosphoprotein</keyword>
<dbReference type="SMART" id="SM00471">
    <property type="entry name" value="HDc"/>
    <property type="match status" value="1"/>
</dbReference>
<evidence type="ECO:0000313" key="6">
    <source>
        <dbReference type="Proteomes" id="UP000006755"/>
    </source>
</evidence>
<dbReference type="eggNOG" id="COG3437">
    <property type="taxonomic scope" value="Bacteria"/>
</dbReference>